<dbReference type="OrthoDB" id="2489132at2"/>
<dbReference type="GO" id="GO:0006935">
    <property type="term" value="P:chemotaxis"/>
    <property type="evidence" value="ECO:0007669"/>
    <property type="project" value="InterPro"/>
</dbReference>
<dbReference type="CDD" id="cd11386">
    <property type="entry name" value="MCP_signal"/>
    <property type="match status" value="1"/>
</dbReference>
<feature type="domain" description="Methyl-accepting transducer" evidence="11">
    <location>
        <begin position="355"/>
        <end position="584"/>
    </location>
</feature>
<evidence type="ECO:0000256" key="4">
    <source>
        <dbReference type="ARBA" id="ARBA00022692"/>
    </source>
</evidence>
<gene>
    <name evidence="13" type="ORF">HNQ51_003211</name>
</gene>
<accession>A0A840SC04</accession>
<feature type="transmembrane region" description="Helical" evidence="10">
    <location>
        <begin position="276"/>
        <end position="299"/>
    </location>
</feature>
<dbReference type="PROSITE" id="PS50885">
    <property type="entry name" value="HAMP"/>
    <property type="match status" value="1"/>
</dbReference>
<dbReference type="EMBL" id="JACHHO010000006">
    <property type="protein sequence ID" value="MBB5205880.1"/>
    <property type="molecule type" value="Genomic_DNA"/>
</dbReference>
<feature type="region of interest" description="Disordered" evidence="9">
    <location>
        <begin position="604"/>
        <end position="659"/>
    </location>
</feature>
<dbReference type="GO" id="GO:0004888">
    <property type="term" value="F:transmembrane signaling receptor activity"/>
    <property type="evidence" value="ECO:0007669"/>
    <property type="project" value="InterPro"/>
</dbReference>
<evidence type="ECO:0000259" key="11">
    <source>
        <dbReference type="PROSITE" id="PS50111"/>
    </source>
</evidence>
<keyword evidence="5 10" id="KW-1133">Transmembrane helix</keyword>
<evidence type="ECO:0000256" key="2">
    <source>
        <dbReference type="ARBA" id="ARBA00022475"/>
    </source>
</evidence>
<dbReference type="SUPFAM" id="SSF103190">
    <property type="entry name" value="Sensory domain-like"/>
    <property type="match status" value="1"/>
</dbReference>
<evidence type="ECO:0000313" key="13">
    <source>
        <dbReference type="EMBL" id="MBB5205880.1"/>
    </source>
</evidence>
<dbReference type="AlphaFoldDB" id="A0A840SC04"/>
<comment type="caution">
    <text evidence="13">The sequence shown here is derived from an EMBL/GenBank/DDBJ whole genome shotgun (WGS) entry which is preliminary data.</text>
</comment>
<keyword evidence="2" id="KW-1003">Cell membrane</keyword>
<feature type="compositionally biased region" description="Low complexity" evidence="9">
    <location>
        <begin position="609"/>
        <end position="642"/>
    </location>
</feature>
<dbReference type="PANTHER" id="PTHR43531:SF14">
    <property type="entry name" value="METHYL-ACCEPTING CHEMOTAXIS PROTEIN I-RELATED"/>
    <property type="match status" value="1"/>
</dbReference>
<keyword evidence="8" id="KW-0807">Transducer</keyword>
<dbReference type="InterPro" id="IPR004090">
    <property type="entry name" value="Chemotax_Me-accpt_rcpt"/>
</dbReference>
<dbReference type="Pfam" id="PF00672">
    <property type="entry name" value="HAMP"/>
    <property type="match status" value="1"/>
</dbReference>
<dbReference type="InterPro" id="IPR003660">
    <property type="entry name" value="HAMP_dom"/>
</dbReference>
<dbReference type="CDD" id="cd06225">
    <property type="entry name" value="HAMP"/>
    <property type="match status" value="1"/>
</dbReference>
<dbReference type="InterPro" id="IPR029151">
    <property type="entry name" value="Sensor-like_sf"/>
</dbReference>
<dbReference type="InterPro" id="IPR004089">
    <property type="entry name" value="MCPsignal_dom"/>
</dbReference>
<dbReference type="CDD" id="cd12913">
    <property type="entry name" value="PDC1_MCP_like"/>
    <property type="match status" value="1"/>
</dbReference>
<name>A0A840SC04_9BURK</name>
<dbReference type="RefSeq" id="WP_138856120.1">
    <property type="nucleotide sequence ID" value="NZ_CP040709.1"/>
</dbReference>
<dbReference type="PRINTS" id="PR00260">
    <property type="entry name" value="CHEMTRNSDUCR"/>
</dbReference>
<organism evidence="13 14">
    <name type="scientific">Inhella inkyongensis</name>
    <dbReference type="NCBI Taxonomy" id="392593"/>
    <lineage>
        <taxon>Bacteria</taxon>
        <taxon>Pseudomonadati</taxon>
        <taxon>Pseudomonadota</taxon>
        <taxon>Betaproteobacteria</taxon>
        <taxon>Burkholderiales</taxon>
        <taxon>Sphaerotilaceae</taxon>
        <taxon>Inhella</taxon>
    </lineage>
</organism>
<dbReference type="SMART" id="SM00304">
    <property type="entry name" value="HAMP"/>
    <property type="match status" value="1"/>
</dbReference>
<dbReference type="Proteomes" id="UP000554837">
    <property type="component" value="Unassembled WGS sequence"/>
</dbReference>
<comment type="subcellular location">
    <subcellularLocation>
        <location evidence="1">Cell membrane</location>
        <topology evidence="1">Multi-pass membrane protein</topology>
    </subcellularLocation>
</comment>
<sequence>MFKSLKARLVGLSVGVLLIALLLATMASYLDARGHLRAQTLAQLNEVARGQAQAIGNWTSFQASILKSLVPAVQLEQPRPPLIQAAISGGLDFAYIGHADKRMLMHKDENLPPDFDPTARPWYRQAAAANDVVLTEPYLDTATQQPVVTFALAVKEGGQTKAVVASDVFMTGIVGILKAIKPTPSGFAFLVAKDGRVMAHADPKLILKPATALAPELTVAALTALAQPGGEWLQAQAGEQALLLRGAAVAGSDWTLVVASDAGEALAGLRSLLIKAVGVTIIMLALAAALMTGMVTALLGGLRQVADAMSEIGEGGGDLTRRLPAQGQDEVAAIARAFNNFAEKLQGILKDVHSATGSMGIASSEIAVGAQDLSHRTEQTASNLQQATSSMDSLTAAVRQTADAATTANQLAAAASGAAQKGGAVVGQVVATMDDIHTSSRKIADIISVIDGIAFQTNILALNAAVEAARAGEQGRGFAVVAGEVRLLAGRSAEAAKEIKTLIGASVERVEAGSRLVQEAGTAMGEIVGGVQRVSDIIGEISAAAAEQSQGIGGVNVTMGQLDQATQQNAALVEESAAAAESLKEQAARLSQIISVFQVGQVATPPAPKSARPAPRPAPSSAAPASARPAQQTPAPLKARAPAPSPSPAPASDDAWETF</sequence>
<proteinExistence type="inferred from homology"/>
<reference evidence="13 14" key="1">
    <citation type="submission" date="2020-08" db="EMBL/GenBank/DDBJ databases">
        <title>Genomic Encyclopedia of Type Strains, Phase IV (KMG-IV): sequencing the most valuable type-strain genomes for metagenomic binning, comparative biology and taxonomic classification.</title>
        <authorList>
            <person name="Goeker M."/>
        </authorList>
    </citation>
    <scope>NUCLEOTIDE SEQUENCE [LARGE SCALE GENOMIC DNA]</scope>
    <source>
        <strain evidence="13 14">DSM 23958</strain>
    </source>
</reference>
<evidence type="ECO:0000256" key="7">
    <source>
        <dbReference type="ARBA" id="ARBA00029447"/>
    </source>
</evidence>
<dbReference type="InterPro" id="IPR033479">
    <property type="entry name" value="dCache_1"/>
</dbReference>
<dbReference type="Gene3D" id="3.30.450.20">
    <property type="entry name" value="PAS domain"/>
    <property type="match status" value="2"/>
</dbReference>
<evidence type="ECO:0000256" key="1">
    <source>
        <dbReference type="ARBA" id="ARBA00004651"/>
    </source>
</evidence>
<evidence type="ECO:0000259" key="12">
    <source>
        <dbReference type="PROSITE" id="PS50885"/>
    </source>
</evidence>
<keyword evidence="3" id="KW-0488">Methylation</keyword>
<dbReference type="Pfam" id="PF02743">
    <property type="entry name" value="dCache_1"/>
    <property type="match status" value="1"/>
</dbReference>
<dbReference type="Gene3D" id="1.10.287.950">
    <property type="entry name" value="Methyl-accepting chemotaxis protein"/>
    <property type="match status" value="1"/>
</dbReference>
<dbReference type="InterPro" id="IPR051310">
    <property type="entry name" value="MCP_chemotaxis"/>
</dbReference>
<protein>
    <submittedName>
        <fullName evidence="13">Methyl-accepting chemotaxis protein</fullName>
    </submittedName>
</protein>
<dbReference type="PANTHER" id="PTHR43531">
    <property type="entry name" value="PROTEIN ICFG"/>
    <property type="match status" value="1"/>
</dbReference>
<evidence type="ECO:0000256" key="5">
    <source>
        <dbReference type="ARBA" id="ARBA00022989"/>
    </source>
</evidence>
<evidence type="ECO:0000256" key="6">
    <source>
        <dbReference type="ARBA" id="ARBA00023136"/>
    </source>
</evidence>
<feature type="domain" description="HAMP" evidence="12">
    <location>
        <begin position="296"/>
        <end position="350"/>
    </location>
</feature>
<evidence type="ECO:0000256" key="8">
    <source>
        <dbReference type="PROSITE-ProRule" id="PRU00284"/>
    </source>
</evidence>
<evidence type="ECO:0000256" key="3">
    <source>
        <dbReference type="ARBA" id="ARBA00022481"/>
    </source>
</evidence>
<evidence type="ECO:0000256" key="9">
    <source>
        <dbReference type="SAM" id="MobiDB-lite"/>
    </source>
</evidence>
<dbReference type="FunFam" id="1.10.287.950:FF:000001">
    <property type="entry name" value="Methyl-accepting chemotaxis sensory transducer"/>
    <property type="match status" value="1"/>
</dbReference>
<dbReference type="PROSITE" id="PS50111">
    <property type="entry name" value="CHEMOTAXIS_TRANSDUC_2"/>
    <property type="match status" value="1"/>
</dbReference>
<comment type="similarity">
    <text evidence="7">Belongs to the methyl-accepting chemotaxis (MCP) protein family.</text>
</comment>
<dbReference type="SMART" id="SM00283">
    <property type="entry name" value="MA"/>
    <property type="match status" value="1"/>
</dbReference>
<keyword evidence="14" id="KW-1185">Reference proteome</keyword>
<dbReference type="Pfam" id="PF00015">
    <property type="entry name" value="MCPsignal"/>
    <property type="match status" value="1"/>
</dbReference>
<evidence type="ECO:0000313" key="14">
    <source>
        <dbReference type="Proteomes" id="UP000554837"/>
    </source>
</evidence>
<dbReference type="SUPFAM" id="SSF58104">
    <property type="entry name" value="Methyl-accepting chemotaxis protein (MCP) signaling domain"/>
    <property type="match status" value="1"/>
</dbReference>
<keyword evidence="6 10" id="KW-0472">Membrane</keyword>
<dbReference type="GO" id="GO:0007165">
    <property type="term" value="P:signal transduction"/>
    <property type="evidence" value="ECO:0007669"/>
    <property type="project" value="UniProtKB-KW"/>
</dbReference>
<keyword evidence="4 10" id="KW-0812">Transmembrane</keyword>
<dbReference type="GO" id="GO:0005886">
    <property type="term" value="C:plasma membrane"/>
    <property type="evidence" value="ECO:0007669"/>
    <property type="project" value="UniProtKB-SubCell"/>
</dbReference>
<evidence type="ECO:0000256" key="10">
    <source>
        <dbReference type="SAM" id="Phobius"/>
    </source>
</evidence>